<evidence type="ECO:0000256" key="1">
    <source>
        <dbReference type="ARBA" id="ARBA00002254"/>
    </source>
</evidence>
<sequence>MAKEESNKKGINWLVLIPVILIFVVGGSIGGAYVAAKLFNSPTSEAAAKHSVTISKKQKIVAVKKFLINLSPDNANEQQYVQLSLSVLVANEDDSSKLTKNIALVRDSVINVVHQKKASDILGAADSIPKLKNDLKDAINRAYGEKIVQQVFITDLVIQ</sequence>
<dbReference type="Pfam" id="PF03748">
    <property type="entry name" value="FliL"/>
    <property type="match status" value="1"/>
</dbReference>
<evidence type="ECO:0000256" key="6">
    <source>
        <dbReference type="ARBA" id="ARBA00022692"/>
    </source>
</evidence>
<dbReference type="AlphaFoldDB" id="A0A0A7RHX0"/>
<evidence type="ECO:0000256" key="5">
    <source>
        <dbReference type="ARBA" id="ARBA00022500"/>
    </source>
</evidence>
<dbReference type="PANTHER" id="PTHR35091">
    <property type="entry name" value="FLAGELLAR PROTEIN FLIL"/>
    <property type="match status" value="1"/>
</dbReference>
<keyword evidence="11" id="KW-0282">Flagellum</keyword>
<keyword evidence="9 10" id="KW-0472">Membrane</keyword>
<evidence type="ECO:0000313" key="11">
    <source>
        <dbReference type="EMBL" id="AJA34199.1"/>
    </source>
</evidence>
<protein>
    <recommendedName>
        <fullName evidence="10">Flagellar protein FliL</fullName>
    </recommendedName>
</protein>
<dbReference type="GO" id="GO:0071978">
    <property type="term" value="P:bacterial-type flagellum-dependent swarming motility"/>
    <property type="evidence" value="ECO:0007669"/>
    <property type="project" value="TreeGrafter"/>
</dbReference>
<evidence type="ECO:0000256" key="3">
    <source>
        <dbReference type="ARBA" id="ARBA00008281"/>
    </source>
</evidence>
<keyword evidence="8 10" id="KW-1133">Transmembrane helix</keyword>
<reference evidence="11" key="1">
    <citation type="journal article" date="2014" name="Appl. Environ. Microbiol.">
        <title>Detection and genomic characterization of motility in Lactobacillus curvatus: confirmation of motility in a species outside the Lactobacillus salivarius clade.</title>
        <authorList>
            <person name="Cousin F.J."/>
            <person name="Lynch S.M."/>
            <person name="Harris H.M."/>
            <person name="McCann A."/>
            <person name="Lynch D.B."/>
            <person name="Neville B.A."/>
            <person name="Irisawa T."/>
            <person name="Okada S."/>
            <person name="Endo A."/>
            <person name="O'Toole P.W."/>
        </authorList>
    </citation>
    <scope>NUCLEOTIDE SEQUENCE</scope>
    <source>
        <strain evidence="11">DSM 19972</strain>
    </source>
</reference>
<organism evidence="11">
    <name type="scientific">Liquorilactobacillus oeni</name>
    <dbReference type="NCBI Taxonomy" id="303241"/>
    <lineage>
        <taxon>Bacteria</taxon>
        <taxon>Bacillati</taxon>
        <taxon>Bacillota</taxon>
        <taxon>Bacilli</taxon>
        <taxon>Lactobacillales</taxon>
        <taxon>Lactobacillaceae</taxon>
        <taxon>Liquorilactobacillus</taxon>
    </lineage>
</organism>
<evidence type="ECO:0000256" key="9">
    <source>
        <dbReference type="ARBA" id="ARBA00023136"/>
    </source>
</evidence>
<dbReference type="PANTHER" id="PTHR35091:SF2">
    <property type="entry name" value="FLAGELLAR PROTEIN FLIL"/>
    <property type="match status" value="1"/>
</dbReference>
<dbReference type="GO" id="GO:0006935">
    <property type="term" value="P:chemotaxis"/>
    <property type="evidence" value="ECO:0007669"/>
    <property type="project" value="UniProtKB-KW"/>
</dbReference>
<accession>A0A0A7RHX0</accession>
<evidence type="ECO:0000256" key="8">
    <source>
        <dbReference type="ARBA" id="ARBA00022989"/>
    </source>
</evidence>
<evidence type="ECO:0000256" key="4">
    <source>
        <dbReference type="ARBA" id="ARBA00022475"/>
    </source>
</evidence>
<name>A0A0A7RHX0_9LACO</name>
<dbReference type="GO" id="GO:0005886">
    <property type="term" value="C:plasma membrane"/>
    <property type="evidence" value="ECO:0007669"/>
    <property type="project" value="UniProtKB-SubCell"/>
</dbReference>
<keyword evidence="4 10" id="KW-1003">Cell membrane</keyword>
<dbReference type="EMBL" id="KM886868">
    <property type="protein sequence ID" value="AJA34199.1"/>
    <property type="molecule type" value="Genomic_DNA"/>
</dbReference>
<gene>
    <name evidence="11" type="primary">fliL</name>
</gene>
<evidence type="ECO:0000256" key="10">
    <source>
        <dbReference type="RuleBase" id="RU364125"/>
    </source>
</evidence>
<keyword evidence="5 10" id="KW-0145">Chemotaxis</keyword>
<comment type="function">
    <text evidence="1 10">Controls the rotational direction of flagella during chemotaxis.</text>
</comment>
<evidence type="ECO:0000256" key="7">
    <source>
        <dbReference type="ARBA" id="ARBA00022779"/>
    </source>
</evidence>
<evidence type="ECO:0000256" key="2">
    <source>
        <dbReference type="ARBA" id="ARBA00004162"/>
    </source>
</evidence>
<dbReference type="GO" id="GO:0009425">
    <property type="term" value="C:bacterial-type flagellum basal body"/>
    <property type="evidence" value="ECO:0007669"/>
    <property type="project" value="InterPro"/>
</dbReference>
<proteinExistence type="inferred from homology"/>
<keyword evidence="7 10" id="KW-0283">Flagellar rotation</keyword>
<comment type="subcellular location">
    <subcellularLocation>
        <location evidence="2">Cell membrane</location>
        <topology evidence="2">Single-pass membrane protein</topology>
    </subcellularLocation>
</comment>
<comment type="similarity">
    <text evidence="3 10">Belongs to the FliL family.</text>
</comment>
<dbReference type="InterPro" id="IPR005503">
    <property type="entry name" value="FliL"/>
</dbReference>
<keyword evidence="6 10" id="KW-0812">Transmembrane</keyword>
<keyword evidence="11" id="KW-0969">Cilium</keyword>
<keyword evidence="11" id="KW-0966">Cell projection</keyword>
<feature type="transmembrane region" description="Helical" evidence="10">
    <location>
        <begin position="12"/>
        <end position="36"/>
    </location>
</feature>